<proteinExistence type="predicted"/>
<comment type="caution">
    <text evidence="1">The sequence shown here is derived from an EMBL/GenBank/DDBJ whole genome shotgun (WGS) entry which is preliminary data.</text>
</comment>
<gene>
    <name evidence="1" type="ORF">IPJ27_14995</name>
</gene>
<dbReference type="AlphaFoldDB" id="A0A935Q0U5"/>
<protein>
    <submittedName>
        <fullName evidence="1">Uncharacterized protein</fullName>
    </submittedName>
</protein>
<dbReference type="EMBL" id="JADJMH010000014">
    <property type="protein sequence ID" value="MBK7675947.1"/>
    <property type="molecule type" value="Genomic_DNA"/>
</dbReference>
<evidence type="ECO:0000313" key="2">
    <source>
        <dbReference type="Proteomes" id="UP000697998"/>
    </source>
</evidence>
<evidence type="ECO:0000313" key="1">
    <source>
        <dbReference type="EMBL" id="MBK7675947.1"/>
    </source>
</evidence>
<dbReference type="Proteomes" id="UP000697998">
    <property type="component" value="Unassembled WGS sequence"/>
</dbReference>
<sequence length="64" mass="7007">MPEAPGLRSALVEDGIRDFGIEHPNDPGFNLIRARADKTSADCFREVTRTTKQQGGNVTFLTTS</sequence>
<organism evidence="1 2">
    <name type="scientific">Candidatus Accumulibacter proximus</name>
    <dbReference type="NCBI Taxonomy" id="2954385"/>
    <lineage>
        <taxon>Bacteria</taxon>
        <taxon>Pseudomonadati</taxon>
        <taxon>Pseudomonadota</taxon>
        <taxon>Betaproteobacteria</taxon>
        <taxon>Candidatus Accumulibacter</taxon>
    </lineage>
</organism>
<reference evidence="1 2" key="1">
    <citation type="submission" date="2020-10" db="EMBL/GenBank/DDBJ databases">
        <title>Connecting structure to function with the recovery of over 1000 high-quality activated sludge metagenome-assembled genomes encoding full-length rRNA genes using long-read sequencing.</title>
        <authorList>
            <person name="Singleton C.M."/>
            <person name="Petriglieri F."/>
            <person name="Kristensen J.M."/>
            <person name="Kirkegaard R.H."/>
            <person name="Michaelsen T.Y."/>
            <person name="Andersen M.H."/>
            <person name="Karst S.M."/>
            <person name="Dueholm M.S."/>
            <person name="Nielsen P.H."/>
            <person name="Albertsen M."/>
        </authorList>
    </citation>
    <scope>NUCLEOTIDE SEQUENCE [LARGE SCALE GENOMIC DNA]</scope>
    <source>
        <strain evidence="1">EsbW_18-Q3-R4-48_BATAC.285</strain>
    </source>
</reference>
<accession>A0A935Q0U5</accession>
<name>A0A935Q0U5_9PROT</name>